<evidence type="ECO:0000313" key="3">
    <source>
        <dbReference type="Proteomes" id="UP000032735"/>
    </source>
</evidence>
<dbReference type="KEGG" id="xpo:XPG1_0367"/>
<gene>
    <name evidence="2" type="ORF">XPG1_0367</name>
</gene>
<dbReference type="HOGENOM" id="CLU_1093948_0_0_6"/>
<dbReference type="OrthoDB" id="6683604at2"/>
<evidence type="ECO:0000259" key="1">
    <source>
        <dbReference type="Pfam" id="PF25670"/>
    </source>
</evidence>
<sequence length="254" mass="27742">MQNIGVSDSAAGFIKRNIINPNTISEFTSWITSRPEGGHAFRIDDSTAGGAGYAWSCGYVTRIGDTWAGFIAHYNYGVRFVHGNDASGNTRVSELWTDKNTHVDGGGFIKKASPVIKIWNDGKFETNDESEGATVERLSEGVYLIKNVLGFNADAAWGGTDGGVEIPICKNKLPLIWVDYTVLDDGAIKLMTYHREHPNAPEFARNKREGYADGDLIDIPNGRFVSVRVQMPATEEEMTTPAAEVLPLIPADSK</sequence>
<evidence type="ECO:0000313" key="2">
    <source>
        <dbReference type="EMBL" id="CDG20022.1"/>
    </source>
</evidence>
<dbReference type="InterPro" id="IPR058008">
    <property type="entry name" value="Gp26_C"/>
</dbReference>
<proteinExistence type="predicted"/>
<dbReference type="EMBL" id="FO704551">
    <property type="protein sequence ID" value="CDG20022.1"/>
    <property type="molecule type" value="Genomic_DNA"/>
</dbReference>
<name>A0A068QY86_9GAMM</name>
<keyword evidence="3" id="KW-1185">Reference proteome</keyword>
<organism evidence="2 3">
    <name type="scientific">Xenorhabdus poinarii G6</name>
    <dbReference type="NCBI Taxonomy" id="1354304"/>
    <lineage>
        <taxon>Bacteria</taxon>
        <taxon>Pseudomonadati</taxon>
        <taxon>Pseudomonadota</taxon>
        <taxon>Gammaproteobacteria</taxon>
        <taxon>Enterobacterales</taxon>
        <taxon>Morganellaceae</taxon>
        <taxon>Xenorhabdus</taxon>
    </lineage>
</organism>
<reference evidence="2 3" key="1">
    <citation type="submission" date="2013-07" db="EMBL/GenBank/DDBJ databases">
        <authorList>
            <person name="Genoscope - CEA"/>
        </authorList>
    </citation>
    <scope>NUCLEOTIDE SEQUENCE [LARGE SCALE GENOMIC DNA]</scope>
    <source>
        <strain evidence="2 3">G6</strain>
    </source>
</reference>
<dbReference type="Pfam" id="PF25670">
    <property type="entry name" value="Phage_tail_C_2"/>
    <property type="match status" value="1"/>
</dbReference>
<protein>
    <submittedName>
        <fullName evidence="2">Similarities with prophage tail fiber protein</fullName>
    </submittedName>
</protein>
<dbReference type="RefSeq" id="WP_052708212.1">
    <property type="nucleotide sequence ID" value="NZ_FO704551.1"/>
</dbReference>
<accession>A0A068QY86</accession>
<dbReference type="AlphaFoldDB" id="A0A068QY86"/>
<feature type="domain" description="Phage tail protein C-terminal" evidence="1">
    <location>
        <begin position="100"/>
        <end position="233"/>
    </location>
</feature>
<dbReference type="Proteomes" id="UP000032735">
    <property type="component" value="Chromosome"/>
</dbReference>